<organism evidence="1 2">
    <name type="scientific">Heyndrickxia oleronia</name>
    <dbReference type="NCBI Taxonomy" id="38875"/>
    <lineage>
        <taxon>Bacteria</taxon>
        <taxon>Bacillati</taxon>
        <taxon>Bacillota</taxon>
        <taxon>Bacilli</taxon>
        <taxon>Bacillales</taxon>
        <taxon>Bacillaceae</taxon>
        <taxon>Heyndrickxia</taxon>
    </lineage>
</organism>
<proteinExistence type="predicted"/>
<dbReference type="Proteomes" id="UP001159179">
    <property type="component" value="Unassembled WGS sequence"/>
</dbReference>
<dbReference type="EMBL" id="JAROYP010000014">
    <property type="protein sequence ID" value="MDH5163418.1"/>
    <property type="molecule type" value="Genomic_DNA"/>
</dbReference>
<dbReference type="AlphaFoldDB" id="A0AAW6T1J1"/>
<evidence type="ECO:0008006" key="3">
    <source>
        <dbReference type="Google" id="ProtNLM"/>
    </source>
</evidence>
<evidence type="ECO:0000313" key="2">
    <source>
        <dbReference type="Proteomes" id="UP001159179"/>
    </source>
</evidence>
<accession>A0AAW6T1J1</accession>
<name>A0AAW6T1J1_9BACI</name>
<sequence length="219" mass="24934">MKKKKILFSLVAVTLIGTGYFTSSNIIKANKETKREATMLSYMVKSPKPKSVDEVMKEVPPKLVDLLKMPTDIPFSVNDVTANVNDLFNREEKRRIASGLKSFNKIEEKALGNTASFPYDEVTYEQNFNGNNISLSILANARKVETEYADPSEVKQINISDGSSAEYLDYGFSQYITWKDNVTNVTYKINIVYYNNEESKSKLNEQEIAKLIESFKYVE</sequence>
<reference evidence="1" key="1">
    <citation type="submission" date="2023-03" db="EMBL/GenBank/DDBJ databases">
        <title>Bacterial isolates from washroom surfaces on a university campus.</title>
        <authorList>
            <person name="Holman D.B."/>
            <person name="Gzyl K.E."/>
            <person name="Taheri A.E."/>
        </authorList>
    </citation>
    <scope>NUCLEOTIDE SEQUENCE</scope>
    <source>
        <strain evidence="1">RD03</strain>
    </source>
</reference>
<gene>
    <name evidence="1" type="ORF">P5X88_21010</name>
</gene>
<dbReference type="RefSeq" id="WP_280618125.1">
    <property type="nucleotide sequence ID" value="NZ_JAROYP010000014.1"/>
</dbReference>
<protein>
    <recommendedName>
        <fullName evidence="3">Lipoprotein</fullName>
    </recommendedName>
</protein>
<evidence type="ECO:0000313" key="1">
    <source>
        <dbReference type="EMBL" id="MDH5163418.1"/>
    </source>
</evidence>
<comment type="caution">
    <text evidence="1">The sequence shown here is derived from an EMBL/GenBank/DDBJ whole genome shotgun (WGS) entry which is preliminary data.</text>
</comment>